<name>A0AAD5YW37_9AGAR</name>
<dbReference type="AlphaFoldDB" id="A0AAD5YW37"/>
<reference evidence="2" key="1">
    <citation type="submission" date="2022-07" db="EMBL/GenBank/DDBJ databases">
        <title>Genome Sequence of Leucocoprinus birnbaumii.</title>
        <authorList>
            <person name="Buettner E."/>
        </authorList>
    </citation>
    <scope>NUCLEOTIDE SEQUENCE</scope>
    <source>
        <strain evidence="2">VT141</strain>
    </source>
</reference>
<accession>A0AAD5YW37</accession>
<dbReference type="Proteomes" id="UP001213000">
    <property type="component" value="Unassembled WGS sequence"/>
</dbReference>
<protein>
    <submittedName>
        <fullName evidence="2">Uncharacterized protein</fullName>
    </submittedName>
</protein>
<feature type="region of interest" description="Disordered" evidence="1">
    <location>
        <begin position="1"/>
        <end position="21"/>
    </location>
</feature>
<evidence type="ECO:0000256" key="1">
    <source>
        <dbReference type="SAM" id="MobiDB-lite"/>
    </source>
</evidence>
<organism evidence="2 3">
    <name type="scientific">Leucocoprinus birnbaumii</name>
    <dbReference type="NCBI Taxonomy" id="56174"/>
    <lineage>
        <taxon>Eukaryota</taxon>
        <taxon>Fungi</taxon>
        <taxon>Dikarya</taxon>
        <taxon>Basidiomycota</taxon>
        <taxon>Agaricomycotina</taxon>
        <taxon>Agaricomycetes</taxon>
        <taxon>Agaricomycetidae</taxon>
        <taxon>Agaricales</taxon>
        <taxon>Agaricineae</taxon>
        <taxon>Agaricaceae</taxon>
        <taxon>Leucocoprinus</taxon>
    </lineage>
</organism>
<feature type="compositionally biased region" description="Basic and acidic residues" evidence="1">
    <location>
        <begin position="12"/>
        <end position="21"/>
    </location>
</feature>
<keyword evidence="3" id="KW-1185">Reference proteome</keyword>
<evidence type="ECO:0000313" key="3">
    <source>
        <dbReference type="Proteomes" id="UP001213000"/>
    </source>
</evidence>
<gene>
    <name evidence="2" type="ORF">NP233_g86</name>
</gene>
<evidence type="ECO:0000313" key="2">
    <source>
        <dbReference type="EMBL" id="KAJ3576924.1"/>
    </source>
</evidence>
<sequence length="167" mass="18003">MSVPDSTIVSPELKDAEPGDSLKSDIAEGVLVQKQVFKSSGIDEVQVVQQPIETPSYSKPKVISQSITLSVLPNIHFARNYGPPPVIRISSNKAEILDELLHPDLWGILIGLGFEVDEPANSLPPTPPPSPAPFANLLPIAVADDLDALDFPPLPIFVRQDILVTID</sequence>
<proteinExistence type="predicted"/>
<comment type="caution">
    <text evidence="2">The sequence shown here is derived from an EMBL/GenBank/DDBJ whole genome shotgun (WGS) entry which is preliminary data.</text>
</comment>
<dbReference type="EMBL" id="JANIEX010000002">
    <property type="protein sequence ID" value="KAJ3576924.1"/>
    <property type="molecule type" value="Genomic_DNA"/>
</dbReference>